<dbReference type="AlphaFoldDB" id="A0A9N9KXQ2"/>
<accession>A0A9N9KXQ2</accession>
<proteinExistence type="predicted"/>
<sequence>MTGTGTEQCKRIARHYAGIWTGEPESLLMAEDTAARRAGEACAGKGTNDIEMGESAPIGVDGSQQTPEKAVAT</sequence>
<evidence type="ECO:0000256" key="1">
    <source>
        <dbReference type="SAM" id="MobiDB-lite"/>
    </source>
</evidence>
<evidence type="ECO:0000313" key="3">
    <source>
        <dbReference type="Proteomes" id="UP000696280"/>
    </source>
</evidence>
<reference evidence="2" key="1">
    <citation type="submission" date="2021-07" db="EMBL/GenBank/DDBJ databases">
        <authorList>
            <person name="Durling M."/>
        </authorList>
    </citation>
    <scope>NUCLEOTIDE SEQUENCE</scope>
</reference>
<evidence type="ECO:0000313" key="2">
    <source>
        <dbReference type="EMBL" id="CAG8954508.1"/>
    </source>
</evidence>
<name>A0A9N9KXQ2_9HELO</name>
<gene>
    <name evidence="2" type="ORF">HYFRA_00004421</name>
</gene>
<keyword evidence="3" id="KW-1185">Reference proteome</keyword>
<comment type="caution">
    <text evidence="2">The sequence shown here is derived from an EMBL/GenBank/DDBJ whole genome shotgun (WGS) entry which is preliminary data.</text>
</comment>
<protein>
    <submittedName>
        <fullName evidence="2">Uncharacterized protein</fullName>
    </submittedName>
</protein>
<dbReference type="EMBL" id="CAJVRL010000057">
    <property type="protein sequence ID" value="CAG8954508.1"/>
    <property type="molecule type" value="Genomic_DNA"/>
</dbReference>
<organism evidence="2 3">
    <name type="scientific">Hymenoscyphus fraxineus</name>
    <dbReference type="NCBI Taxonomy" id="746836"/>
    <lineage>
        <taxon>Eukaryota</taxon>
        <taxon>Fungi</taxon>
        <taxon>Dikarya</taxon>
        <taxon>Ascomycota</taxon>
        <taxon>Pezizomycotina</taxon>
        <taxon>Leotiomycetes</taxon>
        <taxon>Helotiales</taxon>
        <taxon>Helotiaceae</taxon>
        <taxon>Hymenoscyphus</taxon>
    </lineage>
</organism>
<feature type="region of interest" description="Disordered" evidence="1">
    <location>
        <begin position="42"/>
        <end position="73"/>
    </location>
</feature>
<dbReference type="Proteomes" id="UP000696280">
    <property type="component" value="Unassembled WGS sequence"/>
</dbReference>